<dbReference type="SMART" id="SM00554">
    <property type="entry name" value="FAS1"/>
    <property type="match status" value="1"/>
</dbReference>
<evidence type="ECO:0000313" key="3">
    <source>
        <dbReference type="Proteomes" id="UP000093000"/>
    </source>
</evidence>
<dbReference type="Pfam" id="PF02469">
    <property type="entry name" value="Fasciclin"/>
    <property type="match status" value="1"/>
</dbReference>
<dbReference type="PANTHER" id="PTHR10900:SF77">
    <property type="entry name" value="FI19380P1"/>
    <property type="match status" value="1"/>
</dbReference>
<comment type="caution">
    <text evidence="2">The sequence shown here is derived from an EMBL/GenBank/DDBJ whole genome shotgun (WGS) entry which is preliminary data.</text>
</comment>
<gene>
    <name evidence="2" type="ORF">A0J61_10154</name>
</gene>
<accession>A0A1C7MY83</accession>
<name>A0A1C7MY83_9FUNG</name>
<dbReference type="InterPro" id="IPR050904">
    <property type="entry name" value="Adhesion/Biosynth-related"/>
</dbReference>
<dbReference type="PROSITE" id="PS50213">
    <property type="entry name" value="FAS1"/>
    <property type="match status" value="1"/>
</dbReference>
<dbReference type="OrthoDB" id="5551751at2759"/>
<dbReference type="GO" id="GO:0005615">
    <property type="term" value="C:extracellular space"/>
    <property type="evidence" value="ECO:0007669"/>
    <property type="project" value="TreeGrafter"/>
</dbReference>
<keyword evidence="3" id="KW-1185">Reference proteome</keyword>
<sequence>MIKADVLYAKDESVQSLFDRIAPDPSLSTFLDVLTGEEDMFQMLNSTRSQSLTIFCPVNQAFHDHTEPTRANLREFLQYHIVPDYLSPDKLKSMDRLKTLFRDETIRVHYYFFRQKIMLNEMATVDTGHAVEAINGIAYKIDQLLVQPTPLLLQ</sequence>
<dbReference type="AlphaFoldDB" id="A0A1C7MY83"/>
<dbReference type="EMBL" id="LUGH01001053">
    <property type="protein sequence ID" value="OBZ81797.1"/>
    <property type="molecule type" value="Genomic_DNA"/>
</dbReference>
<dbReference type="STRING" id="101091.A0A1C7MY83"/>
<dbReference type="SUPFAM" id="SSF82153">
    <property type="entry name" value="FAS1 domain"/>
    <property type="match status" value="1"/>
</dbReference>
<dbReference type="Gene3D" id="2.30.180.10">
    <property type="entry name" value="FAS1 domain"/>
    <property type="match status" value="1"/>
</dbReference>
<dbReference type="InterPro" id="IPR000782">
    <property type="entry name" value="FAS1_domain"/>
</dbReference>
<protein>
    <recommendedName>
        <fullName evidence="1">FAS1 domain-containing protein</fullName>
    </recommendedName>
</protein>
<dbReference type="InterPro" id="IPR036378">
    <property type="entry name" value="FAS1_dom_sf"/>
</dbReference>
<organism evidence="2 3">
    <name type="scientific">Choanephora cucurbitarum</name>
    <dbReference type="NCBI Taxonomy" id="101091"/>
    <lineage>
        <taxon>Eukaryota</taxon>
        <taxon>Fungi</taxon>
        <taxon>Fungi incertae sedis</taxon>
        <taxon>Mucoromycota</taxon>
        <taxon>Mucoromycotina</taxon>
        <taxon>Mucoromycetes</taxon>
        <taxon>Mucorales</taxon>
        <taxon>Mucorineae</taxon>
        <taxon>Choanephoraceae</taxon>
        <taxon>Choanephoroideae</taxon>
        <taxon>Choanephora</taxon>
    </lineage>
</organism>
<dbReference type="Proteomes" id="UP000093000">
    <property type="component" value="Unassembled WGS sequence"/>
</dbReference>
<dbReference type="InParanoid" id="A0A1C7MY83"/>
<reference evidence="2 3" key="1">
    <citation type="submission" date="2016-03" db="EMBL/GenBank/DDBJ databases">
        <title>Choanephora cucurbitarum.</title>
        <authorList>
            <person name="Min B."/>
            <person name="Park H."/>
            <person name="Park J.-H."/>
            <person name="Shin H.-D."/>
            <person name="Choi I.-G."/>
        </authorList>
    </citation>
    <scope>NUCLEOTIDE SEQUENCE [LARGE SCALE GENOMIC DNA]</scope>
    <source>
        <strain evidence="2 3">KUS-F28377</strain>
    </source>
</reference>
<proteinExistence type="predicted"/>
<feature type="domain" description="FAS1" evidence="1">
    <location>
        <begin position="14"/>
        <end position="145"/>
    </location>
</feature>
<evidence type="ECO:0000259" key="1">
    <source>
        <dbReference type="PROSITE" id="PS50213"/>
    </source>
</evidence>
<evidence type="ECO:0000313" key="2">
    <source>
        <dbReference type="EMBL" id="OBZ81797.1"/>
    </source>
</evidence>
<dbReference type="PANTHER" id="PTHR10900">
    <property type="entry name" value="PERIOSTIN-RELATED"/>
    <property type="match status" value="1"/>
</dbReference>